<dbReference type="Pfam" id="PF10557">
    <property type="entry name" value="Cullin_Nedd8"/>
    <property type="match status" value="1"/>
</dbReference>
<evidence type="ECO:0000256" key="5">
    <source>
        <dbReference type="ARBA" id="ARBA00022843"/>
    </source>
</evidence>
<evidence type="ECO:0000313" key="10">
    <source>
        <dbReference type="EMBL" id="TPX61729.1"/>
    </source>
</evidence>
<dbReference type="Pfam" id="PF00888">
    <property type="entry name" value="Cullin"/>
    <property type="match status" value="1"/>
</dbReference>
<keyword evidence="4" id="KW-0833">Ubl conjugation pathway</keyword>
<dbReference type="PROSITE" id="PS01256">
    <property type="entry name" value="CULLIN_1"/>
    <property type="match status" value="1"/>
</dbReference>
<dbReference type="Pfam" id="PF26557">
    <property type="entry name" value="Cullin_AB"/>
    <property type="match status" value="1"/>
</dbReference>
<dbReference type="InterPro" id="IPR059120">
    <property type="entry name" value="Cullin-like_AB"/>
</dbReference>
<organism evidence="10 11">
    <name type="scientific">Powellomyces hirtus</name>
    <dbReference type="NCBI Taxonomy" id="109895"/>
    <lineage>
        <taxon>Eukaryota</taxon>
        <taxon>Fungi</taxon>
        <taxon>Fungi incertae sedis</taxon>
        <taxon>Chytridiomycota</taxon>
        <taxon>Chytridiomycota incertae sedis</taxon>
        <taxon>Chytridiomycetes</taxon>
        <taxon>Spizellomycetales</taxon>
        <taxon>Powellomycetaceae</taxon>
        <taxon>Powellomyces</taxon>
    </lineage>
</organism>
<comment type="similarity">
    <text evidence="2 7 8">Belongs to the cullin family.</text>
</comment>
<dbReference type="SMART" id="SM00884">
    <property type="entry name" value="Cullin_Nedd8"/>
    <property type="match status" value="1"/>
</dbReference>
<proteinExistence type="inferred from homology"/>
<dbReference type="InterPro" id="IPR036388">
    <property type="entry name" value="WH-like_DNA-bd_sf"/>
</dbReference>
<dbReference type="AlphaFoldDB" id="A0A507ECA2"/>
<evidence type="ECO:0000256" key="6">
    <source>
        <dbReference type="ARBA" id="ARBA00040451"/>
    </source>
</evidence>
<evidence type="ECO:0000313" key="11">
    <source>
        <dbReference type="Proteomes" id="UP000318582"/>
    </source>
</evidence>
<sequence>MADMFQTVYDLCTAHPKPHSELLFQSLGEFMAEHASLTLEFVAGQDDVVTAYAGVWEQYRVASGYLSVICEYLDRVMVKMMRPPYGGVRRAARQGQFPKMSIEALAFHIWKERVLVVLQNYHGNRLIYQLLEAIRRDRDGEGIAYVHVSQCVASLVQLNQHTAKPLQLYIETFEKPYLEDTKRYYANESSLLIMQHDISSYMVKIDERLAQEVVRNTRMCDPTSLDKVVRQCEHEFITAHLSEIMTEVLPMLEHEKVADCKIAYSLLSRVSGGISALLAIYQQFIVDCGKNIIVRLGQTIPKDPREYAENLMTLHTKYMNFCRDVFSSDLAFTASVDHAFRAIINDRNLIPNTVAPEVLARYCDTLLKKSAKGLVETEVEAKLGQMIVLFKYIEDKDVFQKFYSRMLAKRLIHGTSISDDAEMNMISRLKTACGVEYTTKLQRMFTDTTLSSELNVNFNQHAASNKLKLGVDMNVMVLTAGSWPLTGIVNTDFSLPAELEQSVMHFTTYYGTHYTGRKLTWLHHLAKADVKIHNMDKRYELSLSLYQMGVLLLFNAADDLSLSFADIQNASKLSQADLTRILKIFVDIKLLKHDDKTNTYTVNSKFSNKRTKIKVSTAVQADTPQEISATRQAVDDDRKLYLQAAMVRIMKARKELSHTQLVQEVIEVASSRFAPSVAVIKKCIEQLIDKQYLDRVAGVRDRYVYIS</sequence>
<dbReference type="SUPFAM" id="SSF46785">
    <property type="entry name" value="Winged helix' DNA-binding domain"/>
    <property type="match status" value="1"/>
</dbReference>
<evidence type="ECO:0000259" key="9">
    <source>
        <dbReference type="PROSITE" id="PS50069"/>
    </source>
</evidence>
<protein>
    <recommendedName>
        <fullName evidence="6">Cullin-5</fullName>
    </recommendedName>
</protein>
<dbReference type="Proteomes" id="UP000318582">
    <property type="component" value="Unassembled WGS sequence"/>
</dbReference>
<dbReference type="GO" id="GO:0031461">
    <property type="term" value="C:cullin-RING ubiquitin ligase complex"/>
    <property type="evidence" value="ECO:0007669"/>
    <property type="project" value="InterPro"/>
</dbReference>
<accession>A0A507ECA2</accession>
<keyword evidence="11" id="KW-1185">Reference proteome</keyword>
<dbReference type="FunFam" id="1.20.1310.10:FF:000007">
    <property type="entry name" value="Cullin 1"/>
    <property type="match status" value="1"/>
</dbReference>
<evidence type="ECO:0000256" key="3">
    <source>
        <dbReference type="ARBA" id="ARBA00022499"/>
    </source>
</evidence>
<evidence type="ECO:0000256" key="7">
    <source>
        <dbReference type="PROSITE-ProRule" id="PRU00330"/>
    </source>
</evidence>
<dbReference type="Gene3D" id="3.30.230.130">
    <property type="entry name" value="Cullin, Chain C, Domain 2"/>
    <property type="match status" value="1"/>
</dbReference>
<dbReference type="GO" id="GO:0031625">
    <property type="term" value="F:ubiquitin protein ligase binding"/>
    <property type="evidence" value="ECO:0007669"/>
    <property type="project" value="InterPro"/>
</dbReference>
<dbReference type="GO" id="GO:0006511">
    <property type="term" value="P:ubiquitin-dependent protein catabolic process"/>
    <property type="evidence" value="ECO:0007669"/>
    <property type="project" value="InterPro"/>
</dbReference>
<dbReference type="SUPFAM" id="SSF75632">
    <property type="entry name" value="Cullin homology domain"/>
    <property type="match status" value="1"/>
</dbReference>
<reference evidence="10 11" key="1">
    <citation type="journal article" date="2019" name="Sci. Rep.">
        <title>Comparative genomics of chytrid fungi reveal insights into the obligate biotrophic and pathogenic lifestyle of Synchytrium endobioticum.</title>
        <authorList>
            <person name="van de Vossenberg B.T.L.H."/>
            <person name="Warris S."/>
            <person name="Nguyen H.D.T."/>
            <person name="van Gent-Pelzer M.P.E."/>
            <person name="Joly D.L."/>
            <person name="van de Geest H.C."/>
            <person name="Bonants P.J.M."/>
            <person name="Smith D.S."/>
            <person name="Levesque C.A."/>
            <person name="van der Lee T.A.J."/>
        </authorList>
    </citation>
    <scope>NUCLEOTIDE SEQUENCE [LARGE SCALE GENOMIC DNA]</scope>
    <source>
        <strain evidence="10 11">CBS 809.83</strain>
    </source>
</reference>
<evidence type="ECO:0000256" key="8">
    <source>
        <dbReference type="RuleBase" id="RU003829"/>
    </source>
</evidence>
<evidence type="ECO:0000256" key="1">
    <source>
        <dbReference type="ARBA" id="ARBA00004906"/>
    </source>
</evidence>
<comment type="pathway">
    <text evidence="1">Protein modification; protein ubiquitination.</text>
</comment>
<dbReference type="InterPro" id="IPR016157">
    <property type="entry name" value="Cullin_CS"/>
</dbReference>
<dbReference type="SUPFAM" id="SSF74788">
    <property type="entry name" value="Cullin repeat-like"/>
    <property type="match status" value="1"/>
</dbReference>
<dbReference type="STRING" id="109895.A0A507ECA2"/>
<dbReference type="InterPro" id="IPR019559">
    <property type="entry name" value="Cullin_neddylation_domain"/>
</dbReference>
<gene>
    <name evidence="10" type="ORF">PhCBS80983_g00954</name>
</gene>
<dbReference type="InterPro" id="IPR036317">
    <property type="entry name" value="Cullin_homology_sf"/>
</dbReference>
<comment type="caution">
    <text evidence="10">The sequence shown here is derived from an EMBL/GenBank/DDBJ whole genome shotgun (WGS) entry which is preliminary data.</text>
</comment>
<dbReference type="FunFam" id="1.20.1310.10:FF:000014">
    <property type="entry name" value="Cullin 5"/>
    <property type="match status" value="1"/>
</dbReference>
<name>A0A507ECA2_9FUNG</name>
<keyword evidence="3" id="KW-1017">Isopeptide bond</keyword>
<dbReference type="Gene3D" id="1.20.1310.10">
    <property type="entry name" value="Cullin Repeats"/>
    <property type="match status" value="4"/>
</dbReference>
<evidence type="ECO:0000256" key="2">
    <source>
        <dbReference type="ARBA" id="ARBA00006019"/>
    </source>
</evidence>
<dbReference type="Gene3D" id="1.10.10.10">
    <property type="entry name" value="Winged helix-like DNA-binding domain superfamily/Winged helix DNA-binding domain"/>
    <property type="match status" value="1"/>
</dbReference>
<dbReference type="PANTHER" id="PTHR11932">
    <property type="entry name" value="CULLIN"/>
    <property type="match status" value="1"/>
</dbReference>
<feature type="domain" description="Cullin family profile" evidence="9">
    <location>
        <begin position="354"/>
        <end position="586"/>
    </location>
</feature>
<dbReference type="InterPro" id="IPR045093">
    <property type="entry name" value="Cullin"/>
</dbReference>
<dbReference type="FunFam" id="1.10.10.10:FF:000014">
    <property type="entry name" value="Cullin 1"/>
    <property type="match status" value="1"/>
</dbReference>
<dbReference type="PROSITE" id="PS50069">
    <property type="entry name" value="CULLIN_2"/>
    <property type="match status" value="1"/>
</dbReference>
<dbReference type="EMBL" id="QEAQ01000006">
    <property type="protein sequence ID" value="TPX61729.1"/>
    <property type="molecule type" value="Genomic_DNA"/>
</dbReference>
<evidence type="ECO:0000256" key="4">
    <source>
        <dbReference type="ARBA" id="ARBA00022786"/>
    </source>
</evidence>
<dbReference type="InterPro" id="IPR016158">
    <property type="entry name" value="Cullin_homology"/>
</dbReference>
<dbReference type="InterPro" id="IPR036390">
    <property type="entry name" value="WH_DNA-bd_sf"/>
</dbReference>
<dbReference type="InterPro" id="IPR016159">
    <property type="entry name" value="Cullin_repeat-like_dom_sf"/>
</dbReference>
<keyword evidence="5" id="KW-0832">Ubl conjugation</keyword>
<dbReference type="InterPro" id="IPR001373">
    <property type="entry name" value="Cullin_N"/>
</dbReference>
<dbReference type="SMART" id="SM00182">
    <property type="entry name" value="CULLIN"/>
    <property type="match status" value="1"/>
</dbReference>